<dbReference type="HOGENOM" id="CLU_1322696_0_0_1"/>
<dbReference type="Proteomes" id="UP000006038">
    <property type="component" value="Unassembled WGS sequence"/>
</dbReference>
<evidence type="ECO:0000313" key="2">
    <source>
        <dbReference type="EnsemblPlants" id="OB02G21390.1"/>
    </source>
</evidence>
<feature type="region of interest" description="Disordered" evidence="1">
    <location>
        <begin position="33"/>
        <end position="89"/>
    </location>
</feature>
<dbReference type="EnsemblPlants" id="OB02G21390.1">
    <property type="protein sequence ID" value="OB02G21390.1"/>
    <property type="gene ID" value="OB02G21390"/>
</dbReference>
<feature type="region of interest" description="Disordered" evidence="1">
    <location>
        <begin position="122"/>
        <end position="208"/>
    </location>
</feature>
<feature type="compositionally biased region" description="Basic and acidic residues" evidence="1">
    <location>
        <begin position="77"/>
        <end position="89"/>
    </location>
</feature>
<evidence type="ECO:0000256" key="1">
    <source>
        <dbReference type="SAM" id="MobiDB-lite"/>
    </source>
</evidence>
<reference evidence="2" key="1">
    <citation type="submission" date="2013-04" db="UniProtKB">
        <authorList>
            <consortium name="EnsemblPlants"/>
        </authorList>
    </citation>
    <scope>IDENTIFICATION</scope>
</reference>
<feature type="compositionally biased region" description="Basic and acidic residues" evidence="1">
    <location>
        <begin position="54"/>
        <end position="64"/>
    </location>
</feature>
<organism evidence="2">
    <name type="scientific">Oryza brachyantha</name>
    <name type="common">malo sina</name>
    <dbReference type="NCBI Taxonomy" id="4533"/>
    <lineage>
        <taxon>Eukaryota</taxon>
        <taxon>Viridiplantae</taxon>
        <taxon>Streptophyta</taxon>
        <taxon>Embryophyta</taxon>
        <taxon>Tracheophyta</taxon>
        <taxon>Spermatophyta</taxon>
        <taxon>Magnoliopsida</taxon>
        <taxon>Liliopsida</taxon>
        <taxon>Poales</taxon>
        <taxon>Poaceae</taxon>
        <taxon>BOP clade</taxon>
        <taxon>Oryzoideae</taxon>
        <taxon>Oryzeae</taxon>
        <taxon>Oryzinae</taxon>
        <taxon>Oryza</taxon>
    </lineage>
</organism>
<dbReference type="Gramene" id="OB02G21390.1">
    <property type="protein sequence ID" value="OB02G21390.1"/>
    <property type="gene ID" value="OB02G21390"/>
</dbReference>
<proteinExistence type="predicted"/>
<protein>
    <submittedName>
        <fullName evidence="2">Uncharacterized protein</fullName>
    </submittedName>
</protein>
<accession>J3LBX2</accession>
<evidence type="ECO:0000313" key="3">
    <source>
        <dbReference type="Proteomes" id="UP000006038"/>
    </source>
</evidence>
<dbReference type="AlphaFoldDB" id="J3LBX2"/>
<feature type="compositionally biased region" description="Basic residues" evidence="1">
    <location>
        <begin position="168"/>
        <end position="179"/>
    </location>
</feature>
<keyword evidence="3" id="KW-1185">Reference proteome</keyword>
<sequence length="208" mass="22042">MESALLQVWRVVMPRGARWLVVEGGAGARAAGRSQGHVTAAGKSPGCGRRGGRRLAERAPEQRRRPGRVAGSSLGRGRSDGRGVGERVAPDLARADAELLEERRLVVEGGAGVQAVGRSQGHAMAAGISPKRGRRLGRVAGSLPGRGRSGGRGQPRGRRTPSDGRGGACRRGKRMRRPWRGTSSGRPHRLFFHRHGADSPRSLTSVPV</sequence>
<name>J3LBX2_ORYBR</name>